<keyword evidence="9 12" id="KW-1133">Transmembrane helix</keyword>
<evidence type="ECO:0000256" key="4">
    <source>
        <dbReference type="ARBA" id="ARBA00022597"/>
    </source>
</evidence>
<dbReference type="Pfam" id="PF02378">
    <property type="entry name" value="PTS_EIIC"/>
    <property type="match status" value="1"/>
</dbReference>
<keyword evidence="8" id="KW-0418">Kinase</keyword>
<reference evidence="15 16" key="1">
    <citation type="submission" date="2017-10" db="EMBL/GenBank/DDBJ databases">
        <title>Complete genome sequence of Collinsella aerofaciens isolated from the gut of a healthy adult Indian.</title>
        <authorList>
            <person name="Bag S."/>
            <person name="Ghosh T.S."/>
            <person name="Das B."/>
        </authorList>
    </citation>
    <scope>NUCLEOTIDE SEQUENCE [LARGE SCALE GENOMIC DNA]</scope>
    <source>
        <strain evidence="16">indica</strain>
    </source>
</reference>
<feature type="active site" description="Phosphocysteine intermediate; for EIIB activity" evidence="11">
    <location>
        <position position="33"/>
    </location>
</feature>
<dbReference type="CDD" id="cd00212">
    <property type="entry name" value="PTS_IIB_glc"/>
    <property type="match status" value="1"/>
</dbReference>
<dbReference type="GO" id="GO:0005886">
    <property type="term" value="C:plasma membrane"/>
    <property type="evidence" value="ECO:0007669"/>
    <property type="project" value="UniProtKB-SubCell"/>
</dbReference>
<keyword evidence="7 12" id="KW-0812">Transmembrane</keyword>
<dbReference type="PANTHER" id="PTHR30175:SF1">
    <property type="entry name" value="PTS SYSTEM ARBUTIN-, CELLOBIOSE-, AND SALICIN-SPECIFIC EIIBC COMPONENT-RELATED"/>
    <property type="match status" value="1"/>
</dbReference>
<feature type="transmembrane region" description="Helical" evidence="12">
    <location>
        <begin position="213"/>
        <end position="233"/>
    </location>
</feature>
<dbReference type="GO" id="GO:0016301">
    <property type="term" value="F:kinase activity"/>
    <property type="evidence" value="ECO:0007669"/>
    <property type="project" value="UniProtKB-KW"/>
</dbReference>
<dbReference type="AlphaFoldDB" id="A0A2D1TYT9"/>
<accession>A0A2D1TYT9</accession>
<dbReference type="InterPro" id="IPR036878">
    <property type="entry name" value="Glu_permease_IIB"/>
</dbReference>
<evidence type="ECO:0000256" key="5">
    <source>
        <dbReference type="ARBA" id="ARBA00022679"/>
    </source>
</evidence>
<keyword evidence="10 12" id="KW-0472">Membrane</keyword>
<keyword evidence="3" id="KW-1003">Cell membrane</keyword>
<feature type="transmembrane region" description="Helical" evidence="12">
    <location>
        <begin position="148"/>
        <end position="168"/>
    </location>
</feature>
<feature type="transmembrane region" description="Helical" evidence="12">
    <location>
        <begin position="431"/>
        <end position="453"/>
    </location>
</feature>
<evidence type="ECO:0000256" key="7">
    <source>
        <dbReference type="ARBA" id="ARBA00022692"/>
    </source>
</evidence>
<dbReference type="Pfam" id="PF00367">
    <property type="entry name" value="PTS_EIIB"/>
    <property type="match status" value="1"/>
</dbReference>
<evidence type="ECO:0000256" key="9">
    <source>
        <dbReference type="ARBA" id="ARBA00022989"/>
    </source>
</evidence>
<feature type="transmembrane region" description="Helical" evidence="12">
    <location>
        <begin position="303"/>
        <end position="322"/>
    </location>
</feature>
<gene>
    <name evidence="15" type="ORF">CSV91_08215</name>
</gene>
<keyword evidence="4" id="KW-0762">Sugar transport</keyword>
<evidence type="ECO:0000313" key="15">
    <source>
        <dbReference type="EMBL" id="ATP54511.1"/>
    </source>
</evidence>
<evidence type="ECO:0000256" key="1">
    <source>
        <dbReference type="ARBA" id="ARBA00004651"/>
    </source>
</evidence>
<feature type="domain" description="PTS EIIB type-1" evidence="13">
    <location>
        <begin position="11"/>
        <end position="93"/>
    </location>
</feature>
<dbReference type="SUPFAM" id="SSF55604">
    <property type="entry name" value="Glucose permease domain IIB"/>
    <property type="match status" value="1"/>
</dbReference>
<keyword evidence="6" id="KW-0598">Phosphotransferase system</keyword>
<evidence type="ECO:0000256" key="8">
    <source>
        <dbReference type="ARBA" id="ARBA00022777"/>
    </source>
</evidence>
<keyword evidence="2" id="KW-0813">Transport</keyword>
<dbReference type="InterPro" id="IPR001996">
    <property type="entry name" value="PTS_IIB_1"/>
</dbReference>
<feature type="transmembrane region" description="Helical" evidence="12">
    <location>
        <begin position="180"/>
        <end position="201"/>
    </location>
</feature>
<evidence type="ECO:0000313" key="16">
    <source>
        <dbReference type="Proteomes" id="UP000225608"/>
    </source>
</evidence>
<dbReference type="EMBL" id="CP024160">
    <property type="protein sequence ID" value="ATP54511.1"/>
    <property type="molecule type" value="Genomic_DNA"/>
</dbReference>
<comment type="subcellular location">
    <subcellularLocation>
        <location evidence="1">Cell membrane</location>
        <topology evidence="1">Multi-pass membrane protein</topology>
    </subcellularLocation>
</comment>
<protein>
    <recommendedName>
        <fullName evidence="17">PTS sugar transporter</fullName>
    </recommendedName>
</protein>
<evidence type="ECO:0008006" key="17">
    <source>
        <dbReference type="Google" id="ProtNLM"/>
    </source>
</evidence>
<evidence type="ECO:0000256" key="12">
    <source>
        <dbReference type="SAM" id="Phobius"/>
    </source>
</evidence>
<dbReference type="Gene3D" id="3.30.1360.60">
    <property type="entry name" value="Glucose permease domain IIB"/>
    <property type="match status" value="1"/>
</dbReference>
<evidence type="ECO:0000256" key="11">
    <source>
        <dbReference type="PROSITE-ProRule" id="PRU00421"/>
    </source>
</evidence>
<organism evidence="15 16">
    <name type="scientific">Collinsella aerofaciens</name>
    <dbReference type="NCBI Taxonomy" id="74426"/>
    <lineage>
        <taxon>Bacteria</taxon>
        <taxon>Bacillati</taxon>
        <taxon>Actinomycetota</taxon>
        <taxon>Coriobacteriia</taxon>
        <taxon>Coriobacteriales</taxon>
        <taxon>Coriobacteriaceae</taxon>
        <taxon>Collinsella</taxon>
    </lineage>
</organism>
<evidence type="ECO:0000256" key="2">
    <source>
        <dbReference type="ARBA" id="ARBA00022448"/>
    </source>
</evidence>
<evidence type="ECO:0000256" key="6">
    <source>
        <dbReference type="ARBA" id="ARBA00022683"/>
    </source>
</evidence>
<keyword evidence="5" id="KW-0808">Transferase</keyword>
<evidence type="ECO:0000259" key="13">
    <source>
        <dbReference type="PROSITE" id="PS51098"/>
    </source>
</evidence>
<proteinExistence type="predicted"/>
<dbReference type="InterPro" id="IPR018113">
    <property type="entry name" value="PTrfase_EIIB_Cys"/>
</dbReference>
<feature type="transmembrane region" description="Helical" evidence="12">
    <location>
        <begin position="360"/>
        <end position="379"/>
    </location>
</feature>
<dbReference type="PROSITE" id="PS51103">
    <property type="entry name" value="PTS_EIIC_TYPE_1"/>
    <property type="match status" value="1"/>
</dbReference>
<feature type="transmembrane region" description="Helical" evidence="12">
    <location>
        <begin position="111"/>
        <end position="136"/>
    </location>
</feature>
<dbReference type="GO" id="GO:0009401">
    <property type="term" value="P:phosphoenolpyruvate-dependent sugar phosphotransferase system"/>
    <property type="evidence" value="ECO:0007669"/>
    <property type="project" value="UniProtKB-KW"/>
</dbReference>
<evidence type="ECO:0000256" key="10">
    <source>
        <dbReference type="ARBA" id="ARBA00023136"/>
    </source>
</evidence>
<sequence>MGEMVFMADTTKLAAEILEMVGGTDNVTFVAHCMTRLRFNLKDESIVDDAKVKAIDGVIDIRHSAGQYQVIVGPKVDKVYEIVAKETGIDAGDSEASEGETKGFLGKLMKFISGIMMPVLPALIACGMINAILSILTTAGAVSAESGIYTLLYGMGNACMYFMPVLVGSSAAQFFGTDRYIGAVLGAILVYPTFVAAAGAGDALDLLGMKFTMVSYSSTVFPAIVAAWFASVLNKWLRAVLPDVVAFALVPFLTVAVAAPVSLLVIGPVIQQASSLLASAVLAVYQFSPVLCGVILGPIFGLVMIPLGLHWALIVLSINNIMTVGSDPILGLLCCSMGVVGACLAFALRSKDPSEKSLGFSCAITGFFGITEPALYGIILEHKKIIIASMVAGAISAVIPAIFNTCTFVMTSSGIFSFPGYMDPSGDMSSLIGAILCNVVGLILNFVLVYILYRPDEEAVVE</sequence>
<dbReference type="GO" id="GO:0008982">
    <property type="term" value="F:protein-N(PI)-phosphohistidine-sugar phosphotransferase activity"/>
    <property type="evidence" value="ECO:0007669"/>
    <property type="project" value="InterPro"/>
</dbReference>
<name>A0A2D1TYT9_9ACTN</name>
<dbReference type="KEGG" id="caer:CSV91_08215"/>
<evidence type="ECO:0000256" key="3">
    <source>
        <dbReference type="ARBA" id="ARBA00022475"/>
    </source>
</evidence>
<dbReference type="Proteomes" id="UP000225608">
    <property type="component" value="Chromosome"/>
</dbReference>
<dbReference type="FunFam" id="3.30.1360.60:FF:000001">
    <property type="entry name" value="PTS system glucose-specific IIBC component PtsG"/>
    <property type="match status" value="1"/>
</dbReference>
<dbReference type="PANTHER" id="PTHR30175">
    <property type="entry name" value="PHOSPHOTRANSFERASE SYSTEM TRANSPORT PROTEIN"/>
    <property type="match status" value="1"/>
</dbReference>
<dbReference type="InterPro" id="IPR050558">
    <property type="entry name" value="PTS_Sugar-Specific_Components"/>
</dbReference>
<dbReference type="GO" id="GO:0015771">
    <property type="term" value="P:trehalose transport"/>
    <property type="evidence" value="ECO:0007669"/>
    <property type="project" value="TreeGrafter"/>
</dbReference>
<dbReference type="InterPro" id="IPR013013">
    <property type="entry name" value="PTS_EIIC_1"/>
</dbReference>
<dbReference type="InterPro" id="IPR003352">
    <property type="entry name" value="PTS_EIIC"/>
</dbReference>
<feature type="transmembrane region" description="Helical" evidence="12">
    <location>
        <begin position="245"/>
        <end position="270"/>
    </location>
</feature>
<dbReference type="GO" id="GO:0090589">
    <property type="term" value="F:protein-phosphocysteine-trehalose phosphotransferase system transporter activity"/>
    <property type="evidence" value="ECO:0007669"/>
    <property type="project" value="TreeGrafter"/>
</dbReference>
<dbReference type="PROSITE" id="PS51098">
    <property type="entry name" value="PTS_EIIB_TYPE_1"/>
    <property type="match status" value="1"/>
</dbReference>
<feature type="transmembrane region" description="Helical" evidence="12">
    <location>
        <begin position="385"/>
        <end position="410"/>
    </location>
</feature>
<feature type="transmembrane region" description="Helical" evidence="12">
    <location>
        <begin position="328"/>
        <end position="348"/>
    </location>
</feature>
<evidence type="ECO:0000259" key="14">
    <source>
        <dbReference type="PROSITE" id="PS51103"/>
    </source>
</evidence>
<dbReference type="PROSITE" id="PS01035">
    <property type="entry name" value="PTS_EIIB_TYPE_1_CYS"/>
    <property type="match status" value="1"/>
</dbReference>
<feature type="domain" description="PTS EIIC type-1" evidence="14">
    <location>
        <begin position="110"/>
        <end position="462"/>
    </location>
</feature>